<proteinExistence type="predicted"/>
<dbReference type="Pfam" id="PF24883">
    <property type="entry name" value="NPHP3_N"/>
    <property type="match status" value="1"/>
</dbReference>
<dbReference type="InterPro" id="IPR027417">
    <property type="entry name" value="P-loop_NTPase"/>
</dbReference>
<protein>
    <recommendedName>
        <fullName evidence="2">NACHT domain-containing protein</fullName>
    </recommendedName>
</protein>
<dbReference type="InterPro" id="IPR054471">
    <property type="entry name" value="GPIID_WHD"/>
</dbReference>
<dbReference type="Pfam" id="PF22939">
    <property type="entry name" value="WHD_GPIID"/>
    <property type="match status" value="1"/>
</dbReference>
<keyword evidence="1" id="KW-0677">Repeat</keyword>
<dbReference type="GeneID" id="37118861"/>
<dbReference type="InterPro" id="IPR002110">
    <property type="entry name" value="Ankyrin_rpt"/>
</dbReference>
<feature type="domain" description="NACHT" evidence="2">
    <location>
        <begin position="46"/>
        <end position="195"/>
    </location>
</feature>
<dbReference type="InterPro" id="IPR007111">
    <property type="entry name" value="NACHT_NTPase"/>
</dbReference>
<reference evidence="3 4" key="1">
    <citation type="submission" date="2016-12" db="EMBL/GenBank/DDBJ databases">
        <title>The genomes of Aspergillus section Nigri reveals drivers in fungal speciation.</title>
        <authorList>
            <consortium name="DOE Joint Genome Institute"/>
            <person name="Vesth T.C."/>
            <person name="Nybo J."/>
            <person name="Theobald S."/>
            <person name="Brandl J."/>
            <person name="Frisvad J.C."/>
            <person name="Nielsen K.F."/>
            <person name="Lyhne E.K."/>
            <person name="Kogle M.E."/>
            <person name="Kuo A."/>
            <person name="Riley R."/>
            <person name="Clum A."/>
            <person name="Nolan M."/>
            <person name="Lipzen A."/>
            <person name="Salamov A."/>
            <person name="Henrissat B."/>
            <person name="Wiebenga A."/>
            <person name="De Vries R.P."/>
            <person name="Grigoriev I.V."/>
            <person name="Mortensen U.H."/>
            <person name="Andersen M.R."/>
            <person name="Baker S.E."/>
        </authorList>
    </citation>
    <scope>NUCLEOTIDE SEQUENCE [LARGE SCALE GENOMIC DNA]</scope>
    <source>
        <strain evidence="3 4">CBS 115572</strain>
    </source>
</reference>
<gene>
    <name evidence="3" type="ORF">BO94DRAFT_613834</name>
</gene>
<dbReference type="InterPro" id="IPR056884">
    <property type="entry name" value="NPHP3-like_N"/>
</dbReference>
<dbReference type="PANTHER" id="PTHR10039:SF14">
    <property type="entry name" value="NACHT DOMAIN-CONTAINING PROTEIN"/>
    <property type="match status" value="1"/>
</dbReference>
<dbReference type="Proteomes" id="UP000246702">
    <property type="component" value="Unassembled WGS sequence"/>
</dbReference>
<keyword evidence="4" id="KW-1185">Reference proteome</keyword>
<dbReference type="RefSeq" id="XP_025461646.1">
    <property type="nucleotide sequence ID" value="XM_025616718.1"/>
</dbReference>
<sequence>VFRLTREGRDESYESYRTRVRERIAGTCEWFLSHPSYNSWLDQPNDSLILSADAGCGKSILAKHLVDSKLDGRHPDAIICYFFFDQQSQNTARQALCALIHQLASRKFDLIKHTMSDYKASKEKLVNIDSVLWGILSRMVMDTSIGQVILILDALDECDQYESTRFINQLRELYLAWENKVVKKVTFLATTRPSSGTISELQSLITTYPQCHISAANCFGAIAREVDIVIEARATELEEKGRLDEDTKFHLVRRLQESSQRTYLWVHSIFEWIAATDVENGERAIDQIIDEPPKTVYDIYTKMVRTSKRPALARKAFSIILAAYRPLTLQEMHIAMHLDSVSSEPPEPYRNLELLLPNWCGLLVTVIENRVYLLHETAREFLVNEGFSADGQIQSGPLSEVETHQVLAWSCLSYIEVALEPPHLQSRNRSGNKSSESTSRALNEEFLDYVGENLFHHIQKAQLEEDKALAVRIKRFCDIQDRHCQVWTEAKPLQVRGLRVDSYNMSTLWIASYAGMTAVVEQLLEEGDNICDTRNRDGQNTLLVAALQGYDRILALLLTADQVRKDLRDAWRTGPLQAAVQSRNPAAVKVLLESGAVDVDTWDPSGRTPFDCVAADGDPDMIRVFLDFGSDEACNVRDFL</sequence>
<dbReference type="Gene3D" id="1.25.40.20">
    <property type="entry name" value="Ankyrin repeat-containing domain"/>
    <property type="match status" value="1"/>
</dbReference>
<dbReference type="SUPFAM" id="SSF52540">
    <property type="entry name" value="P-loop containing nucleoside triphosphate hydrolases"/>
    <property type="match status" value="1"/>
</dbReference>
<dbReference type="STRING" id="1450535.A0A317V0Q8"/>
<comment type="caution">
    <text evidence="3">The sequence shown here is derived from an EMBL/GenBank/DDBJ whole genome shotgun (WGS) entry which is preliminary data.</text>
</comment>
<dbReference type="Pfam" id="PF13637">
    <property type="entry name" value="Ank_4"/>
    <property type="match status" value="1"/>
</dbReference>
<dbReference type="InterPro" id="IPR036770">
    <property type="entry name" value="Ankyrin_rpt-contain_sf"/>
</dbReference>
<dbReference type="SMART" id="SM00248">
    <property type="entry name" value="ANK"/>
    <property type="match status" value="4"/>
</dbReference>
<dbReference type="SUPFAM" id="SSF48403">
    <property type="entry name" value="Ankyrin repeat"/>
    <property type="match status" value="1"/>
</dbReference>
<dbReference type="PROSITE" id="PS50837">
    <property type="entry name" value="NACHT"/>
    <property type="match status" value="1"/>
</dbReference>
<evidence type="ECO:0000256" key="1">
    <source>
        <dbReference type="ARBA" id="ARBA00022737"/>
    </source>
</evidence>
<evidence type="ECO:0000259" key="2">
    <source>
        <dbReference type="PROSITE" id="PS50837"/>
    </source>
</evidence>
<dbReference type="Gene3D" id="3.40.50.300">
    <property type="entry name" value="P-loop containing nucleotide triphosphate hydrolases"/>
    <property type="match status" value="1"/>
</dbReference>
<name>A0A317V0Q8_9EURO</name>
<feature type="non-terminal residue" evidence="3">
    <location>
        <position position="1"/>
    </location>
</feature>
<evidence type="ECO:0000313" key="3">
    <source>
        <dbReference type="EMBL" id="PWY66382.1"/>
    </source>
</evidence>
<dbReference type="EMBL" id="MSFK01000052">
    <property type="protein sequence ID" value="PWY66382.1"/>
    <property type="molecule type" value="Genomic_DNA"/>
</dbReference>
<dbReference type="PANTHER" id="PTHR10039">
    <property type="entry name" value="AMELOGENIN"/>
    <property type="match status" value="1"/>
</dbReference>
<dbReference type="OrthoDB" id="1577640at2759"/>
<organism evidence="3 4">
    <name type="scientific">Aspergillus sclerotioniger CBS 115572</name>
    <dbReference type="NCBI Taxonomy" id="1450535"/>
    <lineage>
        <taxon>Eukaryota</taxon>
        <taxon>Fungi</taxon>
        <taxon>Dikarya</taxon>
        <taxon>Ascomycota</taxon>
        <taxon>Pezizomycotina</taxon>
        <taxon>Eurotiomycetes</taxon>
        <taxon>Eurotiomycetidae</taxon>
        <taxon>Eurotiales</taxon>
        <taxon>Aspergillaceae</taxon>
        <taxon>Aspergillus</taxon>
        <taxon>Aspergillus subgen. Circumdati</taxon>
    </lineage>
</organism>
<accession>A0A317V0Q8</accession>
<evidence type="ECO:0000313" key="4">
    <source>
        <dbReference type="Proteomes" id="UP000246702"/>
    </source>
</evidence>
<dbReference type="AlphaFoldDB" id="A0A317V0Q8"/>